<feature type="transmembrane region" description="Helical" evidence="6">
    <location>
        <begin position="16"/>
        <end position="39"/>
    </location>
</feature>
<reference evidence="7" key="1">
    <citation type="journal article" date="2020" name="mSystems">
        <title>Genome- and Community-Level Interaction Insights into Carbon Utilization and Element Cycling Functions of Hydrothermarchaeota in Hydrothermal Sediment.</title>
        <authorList>
            <person name="Zhou Z."/>
            <person name="Liu Y."/>
            <person name="Xu W."/>
            <person name="Pan J."/>
            <person name="Luo Z.H."/>
            <person name="Li M."/>
        </authorList>
    </citation>
    <scope>NUCLEOTIDE SEQUENCE [LARGE SCALE GENOMIC DNA]</scope>
    <source>
        <strain evidence="7">SpSt-885</strain>
    </source>
</reference>
<dbReference type="Pfam" id="PF02653">
    <property type="entry name" value="BPD_transp_2"/>
    <property type="match status" value="1"/>
</dbReference>
<evidence type="ECO:0000256" key="5">
    <source>
        <dbReference type="ARBA" id="ARBA00023136"/>
    </source>
</evidence>
<dbReference type="AlphaFoldDB" id="A0A7J3SMK6"/>
<feature type="transmembrane region" description="Helical" evidence="6">
    <location>
        <begin position="189"/>
        <end position="213"/>
    </location>
</feature>
<dbReference type="PANTHER" id="PTHR47089:SF1">
    <property type="entry name" value="GUANOSINE ABC TRANSPORTER PERMEASE PROTEIN NUPP"/>
    <property type="match status" value="1"/>
</dbReference>
<evidence type="ECO:0000256" key="6">
    <source>
        <dbReference type="SAM" id="Phobius"/>
    </source>
</evidence>
<keyword evidence="4 6" id="KW-1133">Transmembrane helix</keyword>
<name>A0A7J3SMK6_9CREN</name>
<keyword evidence="5 6" id="KW-0472">Membrane</keyword>
<protein>
    <submittedName>
        <fullName evidence="7">ABC transporter permease</fullName>
    </submittedName>
</protein>
<organism evidence="7">
    <name type="scientific">Fervidicoccus fontis</name>
    <dbReference type="NCBI Taxonomy" id="683846"/>
    <lineage>
        <taxon>Archaea</taxon>
        <taxon>Thermoproteota</taxon>
        <taxon>Thermoprotei</taxon>
        <taxon>Fervidicoccales</taxon>
        <taxon>Fervidicoccaceae</taxon>
        <taxon>Fervidicoccus</taxon>
    </lineage>
</organism>
<keyword evidence="2" id="KW-1003">Cell membrane</keyword>
<comment type="caution">
    <text evidence="7">The sequence shown here is derived from an EMBL/GenBank/DDBJ whole genome shotgun (WGS) entry which is preliminary data.</text>
</comment>
<evidence type="ECO:0000256" key="4">
    <source>
        <dbReference type="ARBA" id="ARBA00022989"/>
    </source>
</evidence>
<accession>A0A7J3SMK6</accession>
<proteinExistence type="predicted"/>
<sequence length="344" mass="37019">MTAVSKTTVKDYLKAAAYYLLAIVAAFGVAGLILLTMHQDVLLGYKTILTTSFSSLPNFALTIFKFTPIYLMGLGFSIPLASRKFNVGIEGQFLLGAVGAAAVGITLTGMPGYIILPLLLTVALIMGAIWATVPALLLYFFRVNEIISTILMNFISFYLVDLIALGPWRDVTAGYPMTIPISSSARLPIIGSQINIGSLFTIALAVLGFFILYRSTFGYELRASGSNPIAAFKFGIKTSYLAPLSLVLGGAVAGLAGGLEVSGLYFRLVEGMQSNYANLAIIVSLMARGNPVALLLTSFFFSMIEIGANAMQRTMGTPYEIALITESLMMLFVMTVDAIRQKRR</sequence>
<feature type="transmembrane region" description="Helical" evidence="6">
    <location>
        <begin position="276"/>
        <end position="301"/>
    </location>
</feature>
<feature type="transmembrane region" description="Helical" evidence="6">
    <location>
        <begin position="93"/>
        <end position="116"/>
    </location>
</feature>
<feature type="transmembrane region" description="Helical" evidence="6">
    <location>
        <begin position="150"/>
        <end position="169"/>
    </location>
</feature>
<evidence type="ECO:0000313" key="7">
    <source>
        <dbReference type="EMBL" id="HGZ60502.1"/>
    </source>
</evidence>
<dbReference type="CDD" id="cd06580">
    <property type="entry name" value="TM_PBP1_transp_TpRbsC_like"/>
    <property type="match status" value="1"/>
</dbReference>
<dbReference type="PANTHER" id="PTHR47089">
    <property type="entry name" value="ABC TRANSPORTER, PERMEASE PROTEIN"/>
    <property type="match status" value="1"/>
</dbReference>
<dbReference type="EMBL" id="DTLS01000138">
    <property type="protein sequence ID" value="HGZ60502.1"/>
    <property type="molecule type" value="Genomic_DNA"/>
</dbReference>
<evidence type="ECO:0000256" key="2">
    <source>
        <dbReference type="ARBA" id="ARBA00022475"/>
    </source>
</evidence>
<dbReference type="InterPro" id="IPR001851">
    <property type="entry name" value="ABC_transp_permease"/>
</dbReference>
<keyword evidence="3 6" id="KW-0812">Transmembrane</keyword>
<feature type="transmembrane region" description="Helical" evidence="6">
    <location>
        <begin position="122"/>
        <end position="141"/>
    </location>
</feature>
<feature type="transmembrane region" description="Helical" evidence="6">
    <location>
        <begin position="234"/>
        <end position="256"/>
    </location>
</feature>
<gene>
    <name evidence="7" type="ORF">ENW83_04775</name>
</gene>
<dbReference type="GO" id="GO:0022857">
    <property type="term" value="F:transmembrane transporter activity"/>
    <property type="evidence" value="ECO:0007669"/>
    <property type="project" value="InterPro"/>
</dbReference>
<evidence type="ECO:0000256" key="1">
    <source>
        <dbReference type="ARBA" id="ARBA00004651"/>
    </source>
</evidence>
<comment type="subcellular location">
    <subcellularLocation>
        <location evidence="1">Cell membrane</location>
        <topology evidence="1">Multi-pass membrane protein</topology>
    </subcellularLocation>
</comment>
<feature type="transmembrane region" description="Helical" evidence="6">
    <location>
        <begin position="59"/>
        <end position="81"/>
    </location>
</feature>
<dbReference type="GO" id="GO:0005886">
    <property type="term" value="C:plasma membrane"/>
    <property type="evidence" value="ECO:0007669"/>
    <property type="project" value="UniProtKB-SubCell"/>
</dbReference>
<evidence type="ECO:0000256" key="3">
    <source>
        <dbReference type="ARBA" id="ARBA00022692"/>
    </source>
</evidence>